<dbReference type="PANTHER" id="PTHR31465:SF33">
    <property type="entry name" value="DOMAIN PROTEIN, PUTATIVE (AFU_ORTHOLOGUE AFUA_5G01310)-RELATED"/>
    <property type="match status" value="1"/>
</dbReference>
<name>A0A6G1KRW0_9PLEO</name>
<feature type="transmembrane region" description="Helical" evidence="5">
    <location>
        <begin position="75"/>
        <end position="98"/>
    </location>
</feature>
<dbReference type="Pfam" id="PF04479">
    <property type="entry name" value="RTA1"/>
    <property type="match status" value="1"/>
</dbReference>
<protein>
    <submittedName>
        <fullName evidence="6">RTA1-domain-containing protein</fullName>
    </submittedName>
</protein>
<keyword evidence="7" id="KW-1185">Reference proteome</keyword>
<evidence type="ECO:0000256" key="3">
    <source>
        <dbReference type="ARBA" id="ARBA00022989"/>
    </source>
</evidence>
<keyword evidence="4 5" id="KW-0472">Membrane</keyword>
<evidence type="ECO:0000313" key="7">
    <source>
        <dbReference type="Proteomes" id="UP000799428"/>
    </source>
</evidence>
<sequence length="283" mass="31463">MALHGDSGNGIYPYKPNKAVTVAAAILFGISAVYHVYQMIRKRAWFYIAFVIGSLMMTIGYGFRYVSEGSPDSLGLYIAQSLCIILPPSLYAATIYMIYGRIVLFVDSPEASLIRPTLVTKIFVGGDVLAFLMQAAGGSQMAQVATASRGKNIMLFGLFVQLLFFGFFLAIAIVFWMRMRNSPKLHSIPQYGKHHWTKLLFLLLGAAPIIIVRCFFRVIEFSQGHDGYFVNHEAFMYIFDAAPMLVVQIMFHFVNAADVFGTSPGTLSNLADSESNIDLNQRC</sequence>
<feature type="transmembrane region" description="Helical" evidence="5">
    <location>
        <begin position="44"/>
        <end position="63"/>
    </location>
</feature>
<dbReference type="OrthoDB" id="3358017at2759"/>
<dbReference type="GO" id="GO:0016020">
    <property type="term" value="C:membrane"/>
    <property type="evidence" value="ECO:0007669"/>
    <property type="project" value="UniProtKB-SubCell"/>
</dbReference>
<dbReference type="Proteomes" id="UP000799428">
    <property type="component" value="Unassembled WGS sequence"/>
</dbReference>
<keyword evidence="2 5" id="KW-0812">Transmembrane</keyword>
<evidence type="ECO:0000256" key="2">
    <source>
        <dbReference type="ARBA" id="ARBA00022692"/>
    </source>
</evidence>
<evidence type="ECO:0000256" key="1">
    <source>
        <dbReference type="ARBA" id="ARBA00004141"/>
    </source>
</evidence>
<comment type="subcellular location">
    <subcellularLocation>
        <location evidence="1">Membrane</location>
        <topology evidence="1">Multi-pass membrane protein</topology>
    </subcellularLocation>
</comment>
<dbReference type="PANTHER" id="PTHR31465">
    <property type="entry name" value="PROTEIN RTA1-RELATED"/>
    <property type="match status" value="1"/>
</dbReference>
<feature type="transmembrane region" description="Helical" evidence="5">
    <location>
        <begin position="234"/>
        <end position="254"/>
    </location>
</feature>
<dbReference type="EMBL" id="MU005764">
    <property type="protein sequence ID" value="KAF2715589.1"/>
    <property type="molecule type" value="Genomic_DNA"/>
</dbReference>
<evidence type="ECO:0000256" key="4">
    <source>
        <dbReference type="ARBA" id="ARBA00023136"/>
    </source>
</evidence>
<feature type="transmembrane region" description="Helical" evidence="5">
    <location>
        <begin position="156"/>
        <end position="178"/>
    </location>
</feature>
<proteinExistence type="predicted"/>
<evidence type="ECO:0000256" key="5">
    <source>
        <dbReference type="SAM" id="Phobius"/>
    </source>
</evidence>
<gene>
    <name evidence="6" type="ORF">K504DRAFT_457740</name>
</gene>
<feature type="transmembrane region" description="Helical" evidence="5">
    <location>
        <begin position="20"/>
        <end position="37"/>
    </location>
</feature>
<dbReference type="AlphaFoldDB" id="A0A6G1KRW0"/>
<dbReference type="InterPro" id="IPR007568">
    <property type="entry name" value="RTA1"/>
</dbReference>
<evidence type="ECO:0000313" key="6">
    <source>
        <dbReference type="EMBL" id="KAF2715589.1"/>
    </source>
</evidence>
<reference evidence="6" key="1">
    <citation type="journal article" date="2020" name="Stud. Mycol.">
        <title>101 Dothideomycetes genomes: a test case for predicting lifestyles and emergence of pathogens.</title>
        <authorList>
            <person name="Haridas S."/>
            <person name="Albert R."/>
            <person name="Binder M."/>
            <person name="Bloem J."/>
            <person name="Labutti K."/>
            <person name="Salamov A."/>
            <person name="Andreopoulos B."/>
            <person name="Baker S."/>
            <person name="Barry K."/>
            <person name="Bills G."/>
            <person name="Bluhm B."/>
            <person name="Cannon C."/>
            <person name="Castanera R."/>
            <person name="Culley D."/>
            <person name="Daum C."/>
            <person name="Ezra D."/>
            <person name="Gonzalez J."/>
            <person name="Henrissat B."/>
            <person name="Kuo A."/>
            <person name="Liang C."/>
            <person name="Lipzen A."/>
            <person name="Lutzoni F."/>
            <person name="Magnuson J."/>
            <person name="Mondo S."/>
            <person name="Nolan M."/>
            <person name="Ohm R."/>
            <person name="Pangilinan J."/>
            <person name="Park H.-J."/>
            <person name="Ramirez L."/>
            <person name="Alfaro M."/>
            <person name="Sun H."/>
            <person name="Tritt A."/>
            <person name="Yoshinaga Y."/>
            <person name="Zwiers L.-H."/>
            <person name="Turgeon B."/>
            <person name="Goodwin S."/>
            <person name="Spatafora J."/>
            <person name="Crous P."/>
            <person name="Grigoriev I."/>
        </authorList>
    </citation>
    <scope>NUCLEOTIDE SEQUENCE</scope>
    <source>
        <strain evidence="6">CBS 279.74</strain>
    </source>
</reference>
<keyword evidence="3 5" id="KW-1133">Transmembrane helix</keyword>
<feature type="transmembrane region" description="Helical" evidence="5">
    <location>
        <begin position="118"/>
        <end position="136"/>
    </location>
</feature>
<organism evidence="6 7">
    <name type="scientific">Pleomassaria siparia CBS 279.74</name>
    <dbReference type="NCBI Taxonomy" id="1314801"/>
    <lineage>
        <taxon>Eukaryota</taxon>
        <taxon>Fungi</taxon>
        <taxon>Dikarya</taxon>
        <taxon>Ascomycota</taxon>
        <taxon>Pezizomycotina</taxon>
        <taxon>Dothideomycetes</taxon>
        <taxon>Pleosporomycetidae</taxon>
        <taxon>Pleosporales</taxon>
        <taxon>Pleomassariaceae</taxon>
        <taxon>Pleomassaria</taxon>
    </lineage>
</organism>
<feature type="transmembrane region" description="Helical" evidence="5">
    <location>
        <begin position="199"/>
        <end position="219"/>
    </location>
</feature>
<accession>A0A6G1KRW0</accession>